<protein>
    <submittedName>
        <fullName evidence="2">Uncharacterized protein</fullName>
    </submittedName>
</protein>
<feature type="compositionally biased region" description="Basic and acidic residues" evidence="1">
    <location>
        <begin position="1"/>
        <end position="10"/>
    </location>
</feature>
<sequence length="339" mass="39591">MEKQNEKSENEPDSDLPLLRKETEMSKKKEDILEHHQPSSKRGRGRNKGSAPTKQRLPEFMLPMLERKMTAKDLRKKERLEHHQPSSKRGRGRNKGSAPTKQRLPEFMLPMLERKMTAKDLRKKEGLEHHQPSSSKRGRRRNNRASPRKQGKIVENKTDSKEKEIVLTRHLHVLLERLPVSMLPILERKTAAEDLRKKRKLEHHQPSSKRGRGRNKGSAPTKLRLPEFMLPMLERKMTAKDLRKKEGLEHHQPSSSKRGRRRNNRASPTKQGKIVENKTDSKEKEIVLTRHLHVLLERLPESMLPILERKTAAEDLRKKGELEHHQPSSSKQSTERKTL</sequence>
<reference evidence="2" key="1">
    <citation type="journal article" date="2020" name="bioRxiv">
        <title>Chromosome-level reference genome of the European wasp spider Argiope bruennichi: a resource for studies on range expansion and evolutionary adaptation.</title>
        <authorList>
            <person name="Sheffer M.M."/>
            <person name="Hoppe A."/>
            <person name="Krehenwinkel H."/>
            <person name="Uhl G."/>
            <person name="Kuss A.W."/>
            <person name="Jensen L."/>
            <person name="Jensen C."/>
            <person name="Gillespie R.G."/>
            <person name="Hoff K.J."/>
            <person name="Prost S."/>
        </authorList>
    </citation>
    <scope>NUCLEOTIDE SEQUENCE</scope>
</reference>
<feature type="compositionally biased region" description="Basic and acidic residues" evidence="1">
    <location>
        <begin position="315"/>
        <end position="326"/>
    </location>
</feature>
<feature type="compositionally biased region" description="Basic and acidic residues" evidence="1">
    <location>
        <begin position="65"/>
        <end position="84"/>
    </location>
</feature>
<keyword evidence="3" id="KW-1185">Reference proteome</keyword>
<feature type="compositionally biased region" description="Basic and acidic residues" evidence="1">
    <location>
        <begin position="112"/>
        <end position="131"/>
    </location>
</feature>
<evidence type="ECO:0000313" key="2">
    <source>
        <dbReference type="EMBL" id="KAF8785587.1"/>
    </source>
</evidence>
<feature type="region of interest" description="Disordered" evidence="1">
    <location>
        <begin position="315"/>
        <end position="339"/>
    </location>
</feature>
<accession>A0A8T0F352</accession>
<dbReference type="EMBL" id="JABXBU010000030">
    <property type="protein sequence ID" value="KAF8785587.1"/>
    <property type="molecule type" value="Genomic_DNA"/>
</dbReference>
<dbReference type="AlphaFoldDB" id="A0A8T0F352"/>
<organism evidence="2 3">
    <name type="scientific">Argiope bruennichi</name>
    <name type="common">Wasp spider</name>
    <name type="synonym">Aranea bruennichi</name>
    <dbReference type="NCBI Taxonomy" id="94029"/>
    <lineage>
        <taxon>Eukaryota</taxon>
        <taxon>Metazoa</taxon>
        <taxon>Ecdysozoa</taxon>
        <taxon>Arthropoda</taxon>
        <taxon>Chelicerata</taxon>
        <taxon>Arachnida</taxon>
        <taxon>Araneae</taxon>
        <taxon>Araneomorphae</taxon>
        <taxon>Entelegynae</taxon>
        <taxon>Araneoidea</taxon>
        <taxon>Araneidae</taxon>
        <taxon>Argiope</taxon>
    </lineage>
</organism>
<dbReference type="Proteomes" id="UP000807504">
    <property type="component" value="Unassembled WGS sequence"/>
</dbReference>
<feature type="compositionally biased region" description="Basic residues" evidence="1">
    <location>
        <begin position="197"/>
        <end position="215"/>
    </location>
</feature>
<feature type="compositionally biased region" description="Basic residues" evidence="1">
    <location>
        <begin position="38"/>
        <end position="47"/>
    </location>
</feature>
<proteinExistence type="predicted"/>
<comment type="caution">
    <text evidence="2">The sequence shown here is derived from an EMBL/GenBank/DDBJ whole genome shotgun (WGS) entry which is preliminary data.</text>
</comment>
<reference evidence="2" key="2">
    <citation type="submission" date="2020-06" db="EMBL/GenBank/DDBJ databases">
        <authorList>
            <person name="Sheffer M."/>
        </authorList>
    </citation>
    <scope>NUCLEOTIDE SEQUENCE</scope>
</reference>
<evidence type="ECO:0000313" key="3">
    <source>
        <dbReference type="Proteomes" id="UP000807504"/>
    </source>
</evidence>
<gene>
    <name evidence="2" type="ORF">HNY73_011105</name>
</gene>
<evidence type="ECO:0000256" key="1">
    <source>
        <dbReference type="SAM" id="MobiDB-lite"/>
    </source>
</evidence>
<name>A0A8T0F352_ARGBR</name>
<feature type="region of interest" description="Disordered" evidence="1">
    <location>
        <begin position="196"/>
        <end position="280"/>
    </location>
</feature>
<feature type="region of interest" description="Disordered" evidence="1">
    <location>
        <begin position="1"/>
        <end position="159"/>
    </location>
</feature>
<feature type="compositionally biased region" description="Basic and acidic residues" evidence="1">
    <location>
        <begin position="18"/>
        <end position="37"/>
    </location>
</feature>
<feature type="compositionally biased region" description="Basic residues" evidence="1">
    <location>
        <begin position="136"/>
        <end position="151"/>
    </location>
</feature>
<feature type="compositionally biased region" description="Basic residues" evidence="1">
    <location>
        <begin position="85"/>
        <end position="94"/>
    </location>
</feature>
<feature type="compositionally biased region" description="Basic and acidic residues" evidence="1">
    <location>
        <begin position="233"/>
        <end position="252"/>
    </location>
</feature>